<dbReference type="PRINTS" id="PR00046">
    <property type="entry name" value="SIGMA70FCT"/>
</dbReference>
<dbReference type="Proteomes" id="UP000016608">
    <property type="component" value="Unassembled WGS sequence"/>
</dbReference>
<dbReference type="NCBIfam" id="NF006666">
    <property type="entry name" value="PRK09210.1"/>
    <property type="match status" value="1"/>
</dbReference>
<dbReference type="Pfam" id="PF04539">
    <property type="entry name" value="Sigma70_r3"/>
    <property type="match status" value="1"/>
</dbReference>
<keyword evidence="3 6" id="KW-0731">Sigma factor</keyword>
<dbReference type="PANTHER" id="PTHR30603">
    <property type="entry name" value="RNA POLYMERASE SIGMA FACTOR RPO"/>
    <property type="match status" value="1"/>
</dbReference>
<dbReference type="EMBL" id="AWVJ01000178">
    <property type="protein sequence ID" value="ERK42316.1"/>
    <property type="molecule type" value="Genomic_DNA"/>
</dbReference>
<dbReference type="eggNOG" id="COG0568">
    <property type="taxonomic scope" value="Bacteria"/>
</dbReference>
<proteinExistence type="inferred from homology"/>
<name>U2PDV9_EUBRA</name>
<dbReference type="InterPro" id="IPR013324">
    <property type="entry name" value="RNA_pol_sigma_r3/r4-like"/>
</dbReference>
<dbReference type="InterPro" id="IPR000943">
    <property type="entry name" value="RNA_pol_sigma70"/>
</dbReference>
<dbReference type="InterPro" id="IPR009042">
    <property type="entry name" value="RNA_pol_sigma70_r1_2"/>
</dbReference>
<evidence type="ECO:0000259" key="7">
    <source>
        <dbReference type="PROSITE" id="PS00715"/>
    </source>
</evidence>
<dbReference type="Gene3D" id="1.10.601.10">
    <property type="entry name" value="RNA Polymerase Primary Sigma Factor"/>
    <property type="match status" value="2"/>
</dbReference>
<protein>
    <recommendedName>
        <fullName evidence="6">RNA polymerase sigma factor SigA</fullName>
    </recommendedName>
</protein>
<dbReference type="PANTHER" id="PTHR30603:SF60">
    <property type="entry name" value="RNA POLYMERASE SIGMA FACTOR RPOD"/>
    <property type="match status" value="1"/>
</dbReference>
<dbReference type="PROSITE" id="PS00715">
    <property type="entry name" value="SIGMA70_1"/>
    <property type="match status" value="1"/>
</dbReference>
<keyword evidence="5 6" id="KW-0804">Transcription</keyword>
<feature type="domain" description="RNA polymerase sigma-70" evidence="8">
    <location>
        <begin position="340"/>
        <end position="366"/>
    </location>
</feature>
<dbReference type="AlphaFoldDB" id="U2PDV9"/>
<keyword evidence="1 6" id="KW-0963">Cytoplasm</keyword>
<gene>
    <name evidence="6" type="primary">sigA</name>
    <name evidence="9" type="ORF">HMPREF0373_02986</name>
</gene>
<feature type="DNA-binding region" description="H-T-H motif" evidence="6">
    <location>
        <begin position="341"/>
        <end position="360"/>
    </location>
</feature>
<keyword evidence="2 6" id="KW-0805">Transcription regulation</keyword>
<evidence type="ECO:0000256" key="5">
    <source>
        <dbReference type="ARBA" id="ARBA00023163"/>
    </source>
</evidence>
<dbReference type="CDD" id="cd06171">
    <property type="entry name" value="Sigma70_r4"/>
    <property type="match status" value="1"/>
</dbReference>
<feature type="region of interest" description="Sigma-70 factor domain-2" evidence="6">
    <location>
        <begin position="147"/>
        <end position="217"/>
    </location>
</feature>
<dbReference type="HOGENOM" id="CLU_014793_3_3_9"/>
<evidence type="ECO:0000256" key="1">
    <source>
        <dbReference type="ARBA" id="ARBA00022490"/>
    </source>
</evidence>
<dbReference type="PROSITE" id="PS00716">
    <property type="entry name" value="SIGMA70_2"/>
    <property type="match status" value="1"/>
</dbReference>
<comment type="subunit">
    <text evidence="6">Interacts transiently with the RNA polymerase catalytic core.</text>
</comment>
<dbReference type="InterPro" id="IPR007627">
    <property type="entry name" value="RNA_pol_sigma70_r2"/>
</dbReference>
<evidence type="ECO:0000313" key="10">
    <source>
        <dbReference type="Proteomes" id="UP000016608"/>
    </source>
</evidence>
<comment type="similarity">
    <text evidence="6">Belongs to the sigma-70 factor family. RpoD/SigA subfamily.</text>
</comment>
<evidence type="ECO:0000256" key="6">
    <source>
        <dbReference type="HAMAP-Rule" id="MF_00963"/>
    </source>
</evidence>
<dbReference type="Gene3D" id="1.10.10.10">
    <property type="entry name" value="Winged helix-like DNA-binding domain superfamily/Winged helix DNA-binding domain"/>
    <property type="match status" value="2"/>
</dbReference>
<dbReference type="Pfam" id="PF04545">
    <property type="entry name" value="Sigma70_r4"/>
    <property type="match status" value="1"/>
</dbReference>
<dbReference type="Gene3D" id="1.10.220.120">
    <property type="entry name" value="Sigma-70 factor, region 1.1"/>
    <property type="match status" value="1"/>
</dbReference>
<dbReference type="FunFam" id="1.10.10.10:FF:000002">
    <property type="entry name" value="RNA polymerase sigma factor SigA"/>
    <property type="match status" value="1"/>
</dbReference>
<dbReference type="Pfam" id="PF04542">
    <property type="entry name" value="Sigma70_r2"/>
    <property type="match status" value="1"/>
</dbReference>
<dbReference type="InterPro" id="IPR013325">
    <property type="entry name" value="RNA_pol_sigma_r2"/>
</dbReference>
<keyword evidence="4 6" id="KW-0238">DNA-binding</keyword>
<dbReference type="SUPFAM" id="SSF88659">
    <property type="entry name" value="Sigma3 and sigma4 domains of RNA polymerase sigma factors"/>
    <property type="match status" value="2"/>
</dbReference>
<sequence>MNKMAEKNDQKMRERAERAEKFQAKLQELLALAKKKKNMLEYQEINDHFKDFALSPEQIDKILDFLEANHVDVLRITDDDDDILIDDEDNDVEVEKIDLSVPDGVSIEDPVRMYLKEIGKVPLLTAEEEIELAKRMELGDQEAKKRLAEANLRLVVSIAKRYVGRGMLFLDLIQEGNLGLIKAVEKFDYRKGYKFSTYATWWIRQAITRAIADQARTIRIPVHMVETINKLIRVSRQLLQELGREPTPEEIAEEMNMPVDRVREILKISQEPVSLETPIGEEEDSHLGDFIQDDNVPVPADAAAFTLLKEQLVEVLSTLTDREQKVLRLRFGLDDGRARTLEEVGKEFNVTRERIRQIEAKALRKLRHPSRSRKLKDYLD</sequence>
<comment type="function">
    <text evidence="6">Sigma factors are initiation factors that promote the attachment of RNA polymerase to specific initiation sites and are then released. This sigma factor is the primary sigma factor during exponential growth.</text>
</comment>
<dbReference type="InterPro" id="IPR050239">
    <property type="entry name" value="Sigma-70_RNA_pol_init_factors"/>
</dbReference>
<comment type="caution">
    <text evidence="9">The sequence shown here is derived from an EMBL/GenBank/DDBJ whole genome shotgun (WGS) entry which is preliminary data.</text>
</comment>
<dbReference type="GO" id="GO:0005737">
    <property type="term" value="C:cytoplasm"/>
    <property type="evidence" value="ECO:0007669"/>
    <property type="project" value="UniProtKB-SubCell"/>
</dbReference>
<dbReference type="HAMAP" id="MF_00963">
    <property type="entry name" value="Sigma70_RpoD_SigA"/>
    <property type="match status" value="1"/>
</dbReference>
<accession>U2PDV9</accession>
<keyword evidence="10" id="KW-1185">Reference proteome</keyword>
<dbReference type="InterPro" id="IPR036388">
    <property type="entry name" value="WH-like_DNA-bd_sf"/>
</dbReference>
<comment type="subcellular location">
    <subcellularLocation>
        <location evidence="6">Cytoplasm</location>
    </subcellularLocation>
</comment>
<dbReference type="InterPro" id="IPR042189">
    <property type="entry name" value="RNA_pol_sigma_70_r1_1_sf"/>
</dbReference>
<evidence type="ECO:0000313" key="9">
    <source>
        <dbReference type="EMBL" id="ERK42316.1"/>
    </source>
</evidence>
<organism evidence="9 10">
    <name type="scientific">Eubacterium ramulus ATCC 29099</name>
    <dbReference type="NCBI Taxonomy" id="1256908"/>
    <lineage>
        <taxon>Bacteria</taxon>
        <taxon>Bacillati</taxon>
        <taxon>Bacillota</taxon>
        <taxon>Clostridia</taxon>
        <taxon>Eubacteriales</taxon>
        <taxon>Eubacteriaceae</taxon>
        <taxon>Eubacterium</taxon>
    </lineage>
</organism>
<dbReference type="GO" id="GO:0003677">
    <property type="term" value="F:DNA binding"/>
    <property type="evidence" value="ECO:0007669"/>
    <property type="project" value="UniProtKB-UniRule"/>
</dbReference>
<dbReference type="GO" id="GO:0016987">
    <property type="term" value="F:sigma factor activity"/>
    <property type="evidence" value="ECO:0007669"/>
    <property type="project" value="UniProtKB-UniRule"/>
</dbReference>
<feature type="short sequence motif" description="Interaction with polymerase core subunit RpoC" evidence="6">
    <location>
        <begin position="171"/>
        <end position="174"/>
    </location>
</feature>
<feature type="domain" description="RNA polymerase sigma-70" evidence="7">
    <location>
        <begin position="171"/>
        <end position="184"/>
    </location>
</feature>
<feature type="region of interest" description="Sigma-70 factor domain-4" evidence="6">
    <location>
        <begin position="315"/>
        <end position="368"/>
    </location>
</feature>
<dbReference type="InterPro" id="IPR007127">
    <property type="entry name" value="RNA_pol_sigma_70_r1_1"/>
</dbReference>
<dbReference type="NCBIfam" id="TIGR02937">
    <property type="entry name" value="sigma70-ECF"/>
    <property type="match status" value="1"/>
</dbReference>
<evidence type="ECO:0000259" key="8">
    <source>
        <dbReference type="PROSITE" id="PS00716"/>
    </source>
</evidence>
<reference evidence="9 10" key="1">
    <citation type="submission" date="2013-06" db="EMBL/GenBank/DDBJ databases">
        <authorList>
            <person name="Weinstock G."/>
            <person name="Sodergren E."/>
            <person name="Lobos E.A."/>
            <person name="Fulton L."/>
            <person name="Fulton R."/>
            <person name="Courtney L."/>
            <person name="Fronick C."/>
            <person name="O'Laughlin M."/>
            <person name="Godfrey J."/>
            <person name="Wilson R.M."/>
            <person name="Miner T."/>
            <person name="Farmer C."/>
            <person name="Delehaunty K."/>
            <person name="Cordes M."/>
            <person name="Minx P."/>
            <person name="Tomlinson C."/>
            <person name="Chen J."/>
            <person name="Wollam A."/>
            <person name="Pepin K.H."/>
            <person name="Bhonagiri V."/>
            <person name="Zhang X."/>
            <person name="Warren W."/>
            <person name="Mitreva M."/>
            <person name="Mardis E.R."/>
            <person name="Wilson R.K."/>
        </authorList>
    </citation>
    <scope>NUCLEOTIDE SEQUENCE [LARGE SCALE GENOMIC DNA]</scope>
    <source>
        <strain evidence="9 10">ATCC 29099</strain>
    </source>
</reference>
<evidence type="ECO:0000256" key="3">
    <source>
        <dbReference type="ARBA" id="ARBA00023082"/>
    </source>
</evidence>
<dbReference type="InterPro" id="IPR012760">
    <property type="entry name" value="RNA_pol_sigma_RpoD_C"/>
</dbReference>
<dbReference type="InterPro" id="IPR014284">
    <property type="entry name" value="RNA_pol_sigma-70_dom"/>
</dbReference>
<dbReference type="Pfam" id="PF00140">
    <property type="entry name" value="Sigma70_r1_2"/>
    <property type="match status" value="1"/>
</dbReference>
<evidence type="ECO:0000256" key="2">
    <source>
        <dbReference type="ARBA" id="ARBA00023015"/>
    </source>
</evidence>
<dbReference type="NCBIfam" id="TIGR02393">
    <property type="entry name" value="RpoD_Cterm"/>
    <property type="match status" value="1"/>
</dbReference>
<dbReference type="PATRIC" id="fig|1256908.3.peg.2745"/>
<evidence type="ECO:0000256" key="4">
    <source>
        <dbReference type="ARBA" id="ARBA00023125"/>
    </source>
</evidence>
<feature type="region of interest" description="Sigma-70 factor domain-3" evidence="6">
    <location>
        <begin position="226"/>
        <end position="302"/>
    </location>
</feature>
<dbReference type="Pfam" id="PF03979">
    <property type="entry name" value="Sigma70_r1_1"/>
    <property type="match status" value="1"/>
</dbReference>
<dbReference type="FunFam" id="1.10.10.10:FF:000004">
    <property type="entry name" value="RNA polymerase sigma factor SigA"/>
    <property type="match status" value="1"/>
</dbReference>
<dbReference type="FunFam" id="1.10.601.10:FF:000001">
    <property type="entry name" value="RNA polymerase sigma factor SigA"/>
    <property type="match status" value="1"/>
</dbReference>
<dbReference type="InterPro" id="IPR007624">
    <property type="entry name" value="RNA_pol_sigma70_r3"/>
</dbReference>
<dbReference type="GO" id="GO:0006352">
    <property type="term" value="P:DNA-templated transcription initiation"/>
    <property type="evidence" value="ECO:0007669"/>
    <property type="project" value="UniProtKB-UniRule"/>
</dbReference>
<dbReference type="InterPro" id="IPR028630">
    <property type="entry name" value="Sigma70_RpoD"/>
</dbReference>
<dbReference type="InterPro" id="IPR007630">
    <property type="entry name" value="RNA_pol_sigma70_r4"/>
</dbReference>
<dbReference type="SUPFAM" id="SSF88946">
    <property type="entry name" value="Sigma2 domain of RNA polymerase sigma factors"/>
    <property type="match status" value="1"/>
</dbReference>